<gene>
    <name evidence="1" type="ORF">Goe8_c01410</name>
</gene>
<dbReference type="Proteomes" id="UP000317800">
    <property type="component" value="Segment"/>
</dbReference>
<sequence>MEQNINDFVGAFGVTTDENFGQITSLLAEQGKVLKEEEAYAKTPKAKTELITTYYQVEDKIYRLWYQVKTPHASKGAALAFSFDKMPADFKL</sequence>
<accession>A0A516KMU9</accession>
<proteinExistence type="predicted"/>
<organism evidence="1 2">
    <name type="scientific">Bacillus phage vB_BmeM-Goe8</name>
    <dbReference type="NCBI Taxonomy" id="2593638"/>
    <lineage>
        <taxon>Viruses</taxon>
        <taxon>Duplodnaviria</taxon>
        <taxon>Heunggongvirae</taxon>
        <taxon>Uroviricota</taxon>
        <taxon>Caudoviricetes</taxon>
        <taxon>Herelleviridae</taxon>
        <taxon>Bastillevirinae</taxon>
        <taxon>Goettingenvirus</taxon>
        <taxon>Goettingenvirus goe8</taxon>
    </lineage>
</organism>
<protein>
    <submittedName>
        <fullName evidence="1">Uncharacterized protein</fullName>
    </submittedName>
</protein>
<dbReference type="EMBL" id="MN043729">
    <property type="protein sequence ID" value="QDP42914.1"/>
    <property type="molecule type" value="Genomic_DNA"/>
</dbReference>
<evidence type="ECO:0000313" key="1">
    <source>
        <dbReference type="EMBL" id="QDP42914.1"/>
    </source>
</evidence>
<keyword evidence="2" id="KW-1185">Reference proteome</keyword>
<name>A0A516KMU9_9CAUD</name>
<reference evidence="1 2" key="1">
    <citation type="submission" date="2019-06" db="EMBL/GenBank/DDBJ databases">
        <authorList>
            <person name="Hertel R."/>
        </authorList>
    </citation>
    <scope>NUCLEOTIDE SEQUENCE [LARGE SCALE GENOMIC DNA]</scope>
</reference>
<evidence type="ECO:0000313" key="2">
    <source>
        <dbReference type="Proteomes" id="UP000317800"/>
    </source>
</evidence>